<dbReference type="GO" id="GO:0005615">
    <property type="term" value="C:extracellular space"/>
    <property type="evidence" value="ECO:0007669"/>
    <property type="project" value="TreeGrafter"/>
</dbReference>
<dbReference type="Gene3D" id="3.90.215.10">
    <property type="entry name" value="Gamma Fibrinogen, chain A, domain 1"/>
    <property type="match status" value="1"/>
</dbReference>
<dbReference type="InterPro" id="IPR036056">
    <property type="entry name" value="Fibrinogen-like_C"/>
</dbReference>
<feature type="signal peptide" evidence="1">
    <location>
        <begin position="1"/>
        <end position="19"/>
    </location>
</feature>
<dbReference type="PROSITE" id="PS01186">
    <property type="entry name" value="EGF_2"/>
    <property type="match status" value="1"/>
</dbReference>
<dbReference type="Proteomes" id="UP000242188">
    <property type="component" value="Unassembled WGS sequence"/>
</dbReference>
<dbReference type="InterPro" id="IPR050373">
    <property type="entry name" value="Fibrinogen_C-term_domain"/>
</dbReference>
<dbReference type="STRING" id="6573.A0A210Q2A2"/>
<dbReference type="PANTHER" id="PTHR19143">
    <property type="entry name" value="FIBRINOGEN/TENASCIN/ANGIOPOEITIN"/>
    <property type="match status" value="1"/>
</dbReference>
<dbReference type="AlphaFoldDB" id="A0A210Q2A2"/>
<dbReference type="OrthoDB" id="6081480at2759"/>
<evidence type="ECO:0000256" key="1">
    <source>
        <dbReference type="SAM" id="SignalP"/>
    </source>
</evidence>
<organism evidence="3 4">
    <name type="scientific">Mizuhopecten yessoensis</name>
    <name type="common">Japanese scallop</name>
    <name type="synonym">Patinopecten yessoensis</name>
    <dbReference type="NCBI Taxonomy" id="6573"/>
    <lineage>
        <taxon>Eukaryota</taxon>
        <taxon>Metazoa</taxon>
        <taxon>Spiralia</taxon>
        <taxon>Lophotrochozoa</taxon>
        <taxon>Mollusca</taxon>
        <taxon>Bivalvia</taxon>
        <taxon>Autobranchia</taxon>
        <taxon>Pteriomorphia</taxon>
        <taxon>Pectinida</taxon>
        <taxon>Pectinoidea</taxon>
        <taxon>Pectinidae</taxon>
        <taxon>Mizuhopecten</taxon>
    </lineage>
</organism>
<proteinExistence type="predicted"/>
<dbReference type="EMBL" id="NEDP02005212">
    <property type="protein sequence ID" value="OWF42852.1"/>
    <property type="molecule type" value="Genomic_DNA"/>
</dbReference>
<dbReference type="SMART" id="SM00186">
    <property type="entry name" value="FBG"/>
    <property type="match status" value="1"/>
</dbReference>
<keyword evidence="4" id="KW-1185">Reference proteome</keyword>
<evidence type="ECO:0000313" key="4">
    <source>
        <dbReference type="Proteomes" id="UP000242188"/>
    </source>
</evidence>
<feature type="domain" description="Fibrinogen C-terminal" evidence="2">
    <location>
        <begin position="129"/>
        <end position="363"/>
    </location>
</feature>
<evidence type="ECO:0000259" key="2">
    <source>
        <dbReference type="PROSITE" id="PS51406"/>
    </source>
</evidence>
<dbReference type="PROSITE" id="PS00022">
    <property type="entry name" value="EGF_1"/>
    <property type="match status" value="1"/>
</dbReference>
<reference evidence="3 4" key="1">
    <citation type="journal article" date="2017" name="Nat. Ecol. Evol.">
        <title>Scallop genome provides insights into evolution of bilaterian karyotype and development.</title>
        <authorList>
            <person name="Wang S."/>
            <person name="Zhang J."/>
            <person name="Jiao W."/>
            <person name="Li J."/>
            <person name="Xun X."/>
            <person name="Sun Y."/>
            <person name="Guo X."/>
            <person name="Huan P."/>
            <person name="Dong B."/>
            <person name="Zhang L."/>
            <person name="Hu X."/>
            <person name="Sun X."/>
            <person name="Wang J."/>
            <person name="Zhao C."/>
            <person name="Wang Y."/>
            <person name="Wang D."/>
            <person name="Huang X."/>
            <person name="Wang R."/>
            <person name="Lv J."/>
            <person name="Li Y."/>
            <person name="Zhang Z."/>
            <person name="Liu B."/>
            <person name="Lu W."/>
            <person name="Hui Y."/>
            <person name="Liang J."/>
            <person name="Zhou Z."/>
            <person name="Hou R."/>
            <person name="Li X."/>
            <person name="Liu Y."/>
            <person name="Li H."/>
            <person name="Ning X."/>
            <person name="Lin Y."/>
            <person name="Zhao L."/>
            <person name="Xing Q."/>
            <person name="Dou J."/>
            <person name="Li Y."/>
            <person name="Mao J."/>
            <person name="Guo H."/>
            <person name="Dou H."/>
            <person name="Li T."/>
            <person name="Mu C."/>
            <person name="Jiang W."/>
            <person name="Fu Q."/>
            <person name="Fu X."/>
            <person name="Miao Y."/>
            <person name="Liu J."/>
            <person name="Yu Q."/>
            <person name="Li R."/>
            <person name="Liao H."/>
            <person name="Li X."/>
            <person name="Kong Y."/>
            <person name="Jiang Z."/>
            <person name="Chourrout D."/>
            <person name="Li R."/>
            <person name="Bao Z."/>
        </authorList>
    </citation>
    <scope>NUCLEOTIDE SEQUENCE [LARGE SCALE GENOMIC DNA]</scope>
    <source>
        <strain evidence="3 4">PY_sf001</strain>
    </source>
</reference>
<dbReference type="PROSITE" id="PS51406">
    <property type="entry name" value="FIBRINOGEN_C_2"/>
    <property type="match status" value="1"/>
</dbReference>
<keyword evidence="1" id="KW-0732">Signal</keyword>
<dbReference type="InterPro" id="IPR000742">
    <property type="entry name" value="EGF"/>
</dbReference>
<protein>
    <submittedName>
        <fullName evidence="3">Angiopoietin-related protein 1</fullName>
    </submittedName>
</protein>
<evidence type="ECO:0000313" key="3">
    <source>
        <dbReference type="EMBL" id="OWF42852.1"/>
    </source>
</evidence>
<dbReference type="SUPFAM" id="SSF56496">
    <property type="entry name" value="Fibrinogen C-terminal domain-like"/>
    <property type="match status" value="1"/>
</dbReference>
<dbReference type="InterPro" id="IPR002181">
    <property type="entry name" value="Fibrinogen_a/b/g_C_dom"/>
</dbReference>
<dbReference type="InterPro" id="IPR014716">
    <property type="entry name" value="Fibrinogen_a/b/g_C_1"/>
</dbReference>
<sequence length="363" mass="41420">MKDIHFFWFLKLFVLPVIGAEFRQATFIVRKDCLHTGFDSSDVTAFLPDHDLHECLLACMDDPNCLSVAEIESDQTCSHSNITLSSACEPSQSLYGSEILEKMTNTLTCMNSGTLDNGTCLCLGGYVGQTCERLATDCAEMGQYPYYVDQEGYFQIQPSLSPSPITVFCSLSSSYPMPRLYLQRHFSKQTVFDKTWAEYAEGFTFNDTNMWLGNIYQSYITRSHTDYNLIVELAGPQWSTIKQRAYYGFRVEDEVNYFIMTFQSSSTYIYPDAGDSLIYVNGSNFTTLDRDLDGMALHCGVERNCGFWFTAGTKCGQSNPNGLLIQTATEERLFIEDEVFWTYDMGIWSPWYIQMYLERTLVS</sequence>
<accession>A0A210Q2A2</accession>
<dbReference type="Pfam" id="PF00147">
    <property type="entry name" value="Fibrinogen_C"/>
    <property type="match status" value="1"/>
</dbReference>
<feature type="chain" id="PRO_5013392675" evidence="1">
    <location>
        <begin position="20"/>
        <end position="363"/>
    </location>
</feature>
<name>A0A210Q2A2_MIZYE</name>
<gene>
    <name evidence="3" type="ORF">KP79_PYT24527</name>
</gene>
<dbReference type="PANTHER" id="PTHR19143:SF185">
    <property type="entry name" value="ANGIOPOIETIN-RELATED PROTEIN 5"/>
    <property type="match status" value="1"/>
</dbReference>
<comment type="caution">
    <text evidence="3">The sequence shown here is derived from an EMBL/GenBank/DDBJ whole genome shotgun (WGS) entry which is preliminary data.</text>
</comment>
<dbReference type="Gene3D" id="4.10.530.10">
    <property type="entry name" value="Gamma-fibrinogen Carboxyl Terminal Fragment, domain 2"/>
    <property type="match status" value="1"/>
</dbReference>